<feature type="transmembrane region" description="Helical" evidence="9">
    <location>
        <begin position="432"/>
        <end position="455"/>
    </location>
</feature>
<reference evidence="11" key="1">
    <citation type="submission" date="2020-08" db="EMBL/GenBank/DDBJ databases">
        <title>Genomic Encyclopedia of Type Strains, Phase IV (KMG-IV): sequencing the most valuable type-strain genomes for metagenomic binning, comparative biology and taxonomic classification.</title>
        <authorList>
            <person name="Goeker M."/>
        </authorList>
    </citation>
    <scope>NUCLEOTIDE SEQUENCE [LARGE SCALE GENOMIC DNA]</scope>
    <source>
        <strain evidence="11">DSM 105720</strain>
    </source>
</reference>
<keyword evidence="8" id="KW-0129">CBS domain</keyword>
<comment type="caution">
    <text evidence="11">The sequence shown here is derived from an EMBL/GenBank/DDBJ whole genome shotgun (WGS) entry which is preliminary data.</text>
</comment>
<keyword evidence="12" id="KW-1185">Reference proteome</keyword>
<feature type="transmembrane region" description="Helical" evidence="9">
    <location>
        <begin position="390"/>
        <end position="411"/>
    </location>
</feature>
<evidence type="ECO:0000313" key="12">
    <source>
        <dbReference type="Proteomes" id="UP000560658"/>
    </source>
</evidence>
<dbReference type="Pfam" id="PF00571">
    <property type="entry name" value="CBS"/>
    <property type="match status" value="2"/>
</dbReference>
<proteinExistence type="inferred from homology"/>
<dbReference type="PANTHER" id="PTHR43773">
    <property type="entry name" value="MAGNESIUM TRANSPORTER MGTE"/>
    <property type="match status" value="1"/>
</dbReference>
<comment type="subcellular location">
    <subcellularLocation>
        <location evidence="9">Cell membrane</location>
        <topology evidence="9">Multi-pass membrane protein</topology>
    </subcellularLocation>
    <subcellularLocation>
        <location evidence="1">Membrane</location>
        <topology evidence="1">Multi-pass membrane protein</topology>
    </subcellularLocation>
</comment>
<dbReference type="InterPro" id="IPR006669">
    <property type="entry name" value="MgtE_transporter"/>
</dbReference>
<dbReference type="PANTHER" id="PTHR43773:SF1">
    <property type="entry name" value="MAGNESIUM TRANSPORTER MGTE"/>
    <property type="match status" value="1"/>
</dbReference>
<feature type="transmembrane region" description="Helical" evidence="9">
    <location>
        <begin position="358"/>
        <end position="378"/>
    </location>
</feature>
<dbReference type="Proteomes" id="UP000560658">
    <property type="component" value="Unassembled WGS sequence"/>
</dbReference>
<name>A0A840D101_9BACE</name>
<dbReference type="GO" id="GO:0046872">
    <property type="term" value="F:metal ion binding"/>
    <property type="evidence" value="ECO:0007669"/>
    <property type="project" value="UniProtKB-KW"/>
</dbReference>
<dbReference type="AlphaFoldDB" id="A0A840D101"/>
<dbReference type="InterPro" id="IPR006668">
    <property type="entry name" value="Mg_transptr_MgtE_intracell_dom"/>
</dbReference>
<dbReference type="GO" id="GO:0015095">
    <property type="term" value="F:magnesium ion transmembrane transporter activity"/>
    <property type="evidence" value="ECO:0007669"/>
    <property type="project" value="UniProtKB-UniRule"/>
</dbReference>
<keyword evidence="4 9" id="KW-0812">Transmembrane</keyword>
<dbReference type="Pfam" id="PF03448">
    <property type="entry name" value="MgtE_N"/>
    <property type="match status" value="1"/>
</dbReference>
<evidence type="ECO:0000256" key="5">
    <source>
        <dbReference type="ARBA" id="ARBA00022842"/>
    </source>
</evidence>
<evidence type="ECO:0000256" key="6">
    <source>
        <dbReference type="ARBA" id="ARBA00022989"/>
    </source>
</evidence>
<feature type="domain" description="CBS" evidence="10">
    <location>
        <begin position="199"/>
        <end position="256"/>
    </location>
</feature>
<evidence type="ECO:0000259" key="10">
    <source>
        <dbReference type="PROSITE" id="PS51371"/>
    </source>
</evidence>
<dbReference type="GO" id="GO:0005886">
    <property type="term" value="C:plasma membrane"/>
    <property type="evidence" value="ECO:0007669"/>
    <property type="project" value="UniProtKB-SubCell"/>
</dbReference>
<dbReference type="SUPFAM" id="SSF161093">
    <property type="entry name" value="MgtE membrane domain-like"/>
    <property type="match status" value="1"/>
</dbReference>
<dbReference type="Gene3D" id="1.10.357.20">
    <property type="entry name" value="SLC41 divalent cation transporters, integral membrane domain"/>
    <property type="match status" value="1"/>
</dbReference>
<gene>
    <name evidence="11" type="ORF">GGR06_002539</name>
</gene>
<sequence>MNEIIIRFQELIENKNWKTVKNELSNLEPVQIAEVISCLQKSDQIILFRLLSRDQAKESFQHLSHDEQEDTIEALAANINKLTGLLNDLDPDDRTAFFEELPGTVSQRLMQLLSEEEREITTQLLGYPKDSIGRLMTTEFVAVKPNFTVLQALEHIRKFGRDSETLNVVYIVDSDWKLIDDVRIKEIILASPEQSVSEISDNRFISLNAYDDQEVAIKVFADHDRVALPVTGTDGTLLGIVTVDDVMDIQEKESTEDFQKFGGTEGLDMSYTKTSLSDMIRKRAGWLVILFLGEMLTASAMAHFDGEIARAVVLALFVPLIISSGGNSGSQAASLIIRSLALGELKLRDWWYVMRKEIFLGLMLGIILGSIGFIRILIWQQTGIYDYGEYWSLVGASVAVSLVLIVLWGTLSGSMIPIILKKIGLDPATASAPFVATLVDVTGLIIYFTVAALFLSGKLL</sequence>
<dbReference type="NCBIfam" id="TIGR00400">
    <property type="entry name" value="mgtE"/>
    <property type="match status" value="1"/>
</dbReference>
<comment type="similarity">
    <text evidence="2 9">Belongs to the SLC41A transporter family.</text>
</comment>
<keyword evidence="5 9" id="KW-0460">Magnesium</keyword>
<dbReference type="InterPro" id="IPR036739">
    <property type="entry name" value="SLC41_membr_dom_sf"/>
</dbReference>
<dbReference type="Gene3D" id="1.25.60.10">
    <property type="entry name" value="MgtE N-terminal domain-like"/>
    <property type="match status" value="1"/>
</dbReference>
<protein>
    <recommendedName>
        <fullName evidence="9">Magnesium transporter MgtE</fullName>
    </recommendedName>
</protein>
<dbReference type="InterPro" id="IPR046342">
    <property type="entry name" value="CBS_dom_sf"/>
</dbReference>
<dbReference type="SUPFAM" id="SSF158791">
    <property type="entry name" value="MgtE N-terminal domain-like"/>
    <property type="match status" value="1"/>
</dbReference>
<dbReference type="PROSITE" id="PS51371">
    <property type="entry name" value="CBS"/>
    <property type="match status" value="1"/>
</dbReference>
<dbReference type="SUPFAM" id="SSF54631">
    <property type="entry name" value="CBS-domain pair"/>
    <property type="match status" value="1"/>
</dbReference>
<keyword evidence="6 9" id="KW-1133">Transmembrane helix</keyword>
<dbReference type="InterPro" id="IPR038076">
    <property type="entry name" value="MgtE_N_sf"/>
</dbReference>
<evidence type="ECO:0000256" key="7">
    <source>
        <dbReference type="ARBA" id="ARBA00023136"/>
    </source>
</evidence>
<dbReference type="EMBL" id="JACIER010000010">
    <property type="protein sequence ID" value="MBB4044741.1"/>
    <property type="molecule type" value="Genomic_DNA"/>
</dbReference>
<keyword evidence="3 9" id="KW-0813">Transport</keyword>
<keyword evidence="9" id="KW-0479">Metal-binding</keyword>
<comment type="function">
    <text evidence="9">Acts as a magnesium transporter.</text>
</comment>
<keyword evidence="7 9" id="KW-0472">Membrane</keyword>
<evidence type="ECO:0000256" key="9">
    <source>
        <dbReference type="RuleBase" id="RU362011"/>
    </source>
</evidence>
<keyword evidence="9" id="KW-1003">Cell membrane</keyword>
<evidence type="ECO:0000256" key="3">
    <source>
        <dbReference type="ARBA" id="ARBA00022448"/>
    </source>
</evidence>
<dbReference type="SMART" id="SM00924">
    <property type="entry name" value="MgtE_N"/>
    <property type="match status" value="1"/>
</dbReference>
<comment type="subunit">
    <text evidence="9">Homodimer.</text>
</comment>
<dbReference type="CDD" id="cd04606">
    <property type="entry name" value="CBS_pair_Mg_transporter"/>
    <property type="match status" value="1"/>
</dbReference>
<feature type="transmembrane region" description="Helical" evidence="9">
    <location>
        <begin position="284"/>
        <end position="302"/>
    </location>
</feature>
<dbReference type="RefSeq" id="WP_044163451.1">
    <property type="nucleotide sequence ID" value="NZ_JACIER010000010.1"/>
</dbReference>
<dbReference type="InterPro" id="IPR006667">
    <property type="entry name" value="SLC41_membr_dom"/>
</dbReference>
<evidence type="ECO:0000256" key="8">
    <source>
        <dbReference type="PROSITE-ProRule" id="PRU00703"/>
    </source>
</evidence>
<dbReference type="Gene3D" id="3.10.580.10">
    <property type="entry name" value="CBS-domain"/>
    <property type="match status" value="1"/>
</dbReference>
<organism evidence="11 12">
    <name type="scientific">Bacteroides reticulotermitis</name>
    <dbReference type="NCBI Taxonomy" id="1133319"/>
    <lineage>
        <taxon>Bacteria</taxon>
        <taxon>Pseudomonadati</taxon>
        <taxon>Bacteroidota</taxon>
        <taxon>Bacteroidia</taxon>
        <taxon>Bacteroidales</taxon>
        <taxon>Bacteroidaceae</taxon>
        <taxon>Bacteroides</taxon>
    </lineage>
</organism>
<evidence type="ECO:0000256" key="4">
    <source>
        <dbReference type="ARBA" id="ARBA00022692"/>
    </source>
</evidence>
<accession>A0A840D101</accession>
<feature type="transmembrane region" description="Helical" evidence="9">
    <location>
        <begin position="308"/>
        <end position="337"/>
    </location>
</feature>
<evidence type="ECO:0000256" key="1">
    <source>
        <dbReference type="ARBA" id="ARBA00004141"/>
    </source>
</evidence>
<evidence type="ECO:0000256" key="2">
    <source>
        <dbReference type="ARBA" id="ARBA00009749"/>
    </source>
</evidence>
<dbReference type="Pfam" id="PF01769">
    <property type="entry name" value="MgtE"/>
    <property type="match status" value="1"/>
</dbReference>
<evidence type="ECO:0000313" key="11">
    <source>
        <dbReference type="EMBL" id="MBB4044741.1"/>
    </source>
</evidence>
<dbReference type="InterPro" id="IPR000644">
    <property type="entry name" value="CBS_dom"/>
</dbReference>